<sequence>MNTVKLAFNKYTPAVIKNPPLVILPGLFGSKQNWTSLSKSLTKKLNSEVFALDLRNHGDSPHTALHSYDLMALDVQEFIKPLGPVNLMGHSMGGKVSMYVALDEPQLLNKLVVVDVSPLPIKSGSLFKQYIKEMISLAELGITSVKQADEFLARTIPELAVRQFLLTNLKQDEGDYKFRINLEALNDAIDSVWGFDRTGTYTGDTLFIQGTRSDYIKDEDYPEITKLFPNSEFAKIDAGHW</sequence>
<proteinExistence type="inferred from homology"/>
<feature type="domain" description="AB hydrolase-1" evidence="3">
    <location>
        <begin position="19"/>
        <end position="119"/>
    </location>
</feature>
<dbReference type="EMBL" id="JADGKB010000018">
    <property type="protein sequence ID" value="KAJ3259437.1"/>
    <property type="molecule type" value="Genomic_DNA"/>
</dbReference>
<evidence type="ECO:0000313" key="4">
    <source>
        <dbReference type="EMBL" id="KAJ3259414.1"/>
    </source>
</evidence>
<keyword evidence="2" id="KW-0378">Hydrolase</keyword>
<protein>
    <recommendedName>
        <fullName evidence="3">AB hydrolase-1 domain-containing protein</fullName>
    </recommendedName>
</protein>
<comment type="similarity">
    <text evidence="1">Belongs to the AB hydrolase superfamily.</text>
</comment>
<dbReference type="InterPro" id="IPR000073">
    <property type="entry name" value="AB_hydrolase_1"/>
</dbReference>
<evidence type="ECO:0000256" key="2">
    <source>
        <dbReference type="ARBA" id="ARBA00022801"/>
    </source>
</evidence>
<dbReference type="Pfam" id="PF00561">
    <property type="entry name" value="Abhydrolase_1"/>
    <property type="match status" value="1"/>
</dbReference>
<dbReference type="PANTHER" id="PTHR46118">
    <property type="entry name" value="PROTEIN ABHD11"/>
    <property type="match status" value="1"/>
</dbReference>
<evidence type="ECO:0000313" key="6">
    <source>
        <dbReference type="Proteomes" id="UP001210925"/>
    </source>
</evidence>
<reference evidence="4" key="1">
    <citation type="submission" date="2020-05" db="EMBL/GenBank/DDBJ databases">
        <title>Phylogenomic resolution of chytrid fungi.</title>
        <authorList>
            <person name="Stajich J.E."/>
            <person name="Amses K."/>
            <person name="Simmons R."/>
            <person name="Seto K."/>
            <person name="Myers J."/>
            <person name="Bonds A."/>
            <person name="Quandt C.A."/>
            <person name="Barry K."/>
            <person name="Liu P."/>
            <person name="Grigoriev I."/>
            <person name="Longcore J.E."/>
            <person name="James T.Y."/>
        </authorList>
    </citation>
    <scope>NUCLEOTIDE SEQUENCE</scope>
    <source>
        <strain evidence="4">PLAUS21</strain>
    </source>
</reference>
<dbReference type="SUPFAM" id="SSF53474">
    <property type="entry name" value="alpha/beta-Hydrolases"/>
    <property type="match status" value="1"/>
</dbReference>
<dbReference type="GO" id="GO:0005739">
    <property type="term" value="C:mitochondrion"/>
    <property type="evidence" value="ECO:0007669"/>
    <property type="project" value="TreeGrafter"/>
</dbReference>
<evidence type="ECO:0000259" key="3">
    <source>
        <dbReference type="Pfam" id="PF00561"/>
    </source>
</evidence>
<dbReference type="EMBL" id="JADGKB010000018">
    <property type="protein sequence ID" value="KAJ3259414.1"/>
    <property type="molecule type" value="Genomic_DNA"/>
</dbReference>
<evidence type="ECO:0000256" key="1">
    <source>
        <dbReference type="ARBA" id="ARBA00008645"/>
    </source>
</evidence>
<dbReference type="Proteomes" id="UP001210925">
    <property type="component" value="Unassembled WGS sequence"/>
</dbReference>
<dbReference type="AlphaFoldDB" id="A0AAD5UJ02"/>
<dbReference type="PRINTS" id="PR00111">
    <property type="entry name" value="ABHYDROLASE"/>
</dbReference>
<comment type="caution">
    <text evidence="4">The sequence shown here is derived from an EMBL/GenBank/DDBJ whole genome shotgun (WGS) entry which is preliminary data.</text>
</comment>
<organism evidence="4 6">
    <name type="scientific">Boothiomyces macroporosus</name>
    <dbReference type="NCBI Taxonomy" id="261099"/>
    <lineage>
        <taxon>Eukaryota</taxon>
        <taxon>Fungi</taxon>
        <taxon>Fungi incertae sedis</taxon>
        <taxon>Chytridiomycota</taxon>
        <taxon>Chytridiomycota incertae sedis</taxon>
        <taxon>Chytridiomycetes</taxon>
        <taxon>Rhizophydiales</taxon>
        <taxon>Terramycetaceae</taxon>
        <taxon>Boothiomyces</taxon>
    </lineage>
</organism>
<dbReference type="Gene3D" id="3.40.50.1820">
    <property type="entry name" value="alpha/beta hydrolase"/>
    <property type="match status" value="1"/>
</dbReference>
<dbReference type="InterPro" id="IPR029058">
    <property type="entry name" value="AB_hydrolase_fold"/>
</dbReference>
<keyword evidence="6" id="KW-1185">Reference proteome</keyword>
<dbReference type="PANTHER" id="PTHR46118:SF4">
    <property type="entry name" value="PROTEIN ABHD11"/>
    <property type="match status" value="1"/>
</dbReference>
<gene>
    <name evidence="4" type="ORF">HK103_002317</name>
    <name evidence="5" type="ORF">HK103_002340</name>
</gene>
<name>A0AAD5UJ02_9FUNG</name>
<accession>A0AAD5UJ02</accession>
<dbReference type="GO" id="GO:0052689">
    <property type="term" value="F:carboxylic ester hydrolase activity"/>
    <property type="evidence" value="ECO:0007669"/>
    <property type="project" value="TreeGrafter"/>
</dbReference>
<evidence type="ECO:0000313" key="5">
    <source>
        <dbReference type="EMBL" id="KAJ3259437.1"/>
    </source>
</evidence>